<evidence type="ECO:0000313" key="6">
    <source>
        <dbReference type="EMBL" id="SDU79092.1"/>
    </source>
</evidence>
<dbReference type="InterPro" id="IPR018520">
    <property type="entry name" value="UPP_synth-like_CS"/>
</dbReference>
<dbReference type="GO" id="GO:0045547">
    <property type="term" value="F:ditrans,polycis-polyprenyl diphosphate synthase [(2E,6E)-farnesyl diphosphate specific] activity"/>
    <property type="evidence" value="ECO:0007669"/>
    <property type="project" value="TreeGrafter"/>
</dbReference>
<accession>A0A1H2LE41</accession>
<dbReference type="Gene3D" id="3.40.1180.10">
    <property type="entry name" value="Decaprenyl diphosphate synthase-like"/>
    <property type="match status" value="1"/>
</dbReference>
<dbReference type="HAMAP" id="MF_01139">
    <property type="entry name" value="ISPT"/>
    <property type="match status" value="1"/>
</dbReference>
<dbReference type="InterPro" id="IPR036424">
    <property type="entry name" value="UPP_synth-like_sf"/>
</dbReference>
<name>A0A1H2LE41_9ACTO</name>
<keyword evidence="2 5" id="KW-0479">Metal-binding</keyword>
<dbReference type="SUPFAM" id="SSF64005">
    <property type="entry name" value="Undecaprenyl diphosphate synthase"/>
    <property type="match status" value="1"/>
</dbReference>
<evidence type="ECO:0000313" key="7">
    <source>
        <dbReference type="Proteomes" id="UP000214355"/>
    </source>
</evidence>
<feature type="binding site" evidence="5">
    <location>
        <begin position="78"/>
        <end position="80"/>
    </location>
    <ligand>
        <name>substrate</name>
    </ligand>
</feature>
<feature type="binding site" evidence="5">
    <location>
        <position position="33"/>
    </location>
    <ligand>
        <name>Mg(2+)</name>
        <dbReference type="ChEBI" id="CHEBI:18420"/>
    </ligand>
</feature>
<dbReference type="FunFam" id="3.40.1180.10:FF:000003">
    <property type="entry name" value="Isoprenyl transferase 2"/>
    <property type="match status" value="1"/>
</dbReference>
<feature type="binding site" evidence="5">
    <location>
        <position position="221"/>
    </location>
    <ligand>
        <name>Mg(2+)</name>
        <dbReference type="ChEBI" id="CHEBI:18420"/>
    </ligand>
</feature>
<dbReference type="GeneID" id="65344478"/>
<keyword evidence="7" id="KW-1185">Reference proteome</keyword>
<feature type="binding site" evidence="5">
    <location>
        <position position="38"/>
    </location>
    <ligand>
        <name>substrate</name>
    </ligand>
</feature>
<reference evidence="7" key="1">
    <citation type="submission" date="2016-10" db="EMBL/GenBank/DDBJ databases">
        <authorList>
            <person name="Varghese N."/>
            <person name="Submissions S."/>
        </authorList>
    </citation>
    <scope>NUCLEOTIDE SEQUENCE [LARGE SCALE GENOMIC DNA]</scope>
    <source>
        <strain evidence="7">DSM 10002</strain>
    </source>
</reference>
<proteinExistence type="inferred from homology"/>
<protein>
    <recommendedName>
        <fullName evidence="5">Isoprenyl transferase</fullName>
        <ecNumber evidence="5">2.5.1.-</ecNumber>
    </recommendedName>
</protein>
<dbReference type="PANTHER" id="PTHR10291:SF43">
    <property type="entry name" value="DEHYDRODOLICHYL DIPHOSPHATE SYNTHASE COMPLEX SUBUNIT DHDDS"/>
    <property type="match status" value="1"/>
</dbReference>
<comment type="caution">
    <text evidence="5">Lacks conserved residue(s) required for the propagation of feature annotation.</text>
</comment>
<evidence type="ECO:0000256" key="4">
    <source>
        <dbReference type="ARBA" id="ARBA00038453"/>
    </source>
</evidence>
<dbReference type="OrthoDB" id="4191603at2"/>
<gene>
    <name evidence="6" type="ORF">SAMN04489737_0736</name>
</gene>
<keyword evidence="3 5" id="KW-0460">Magnesium</keyword>
<dbReference type="InterPro" id="IPR001441">
    <property type="entry name" value="UPP_synth-like"/>
</dbReference>
<dbReference type="PROSITE" id="PS01066">
    <property type="entry name" value="UPP_SYNTHASE"/>
    <property type="match status" value="1"/>
</dbReference>
<feature type="active site" description="Proton acceptor" evidence="5">
    <location>
        <position position="81"/>
    </location>
</feature>
<dbReference type="Proteomes" id="UP000214355">
    <property type="component" value="Chromosome I"/>
</dbReference>
<dbReference type="GO" id="GO:0000287">
    <property type="term" value="F:magnesium ion binding"/>
    <property type="evidence" value="ECO:0007669"/>
    <property type="project" value="UniProtKB-UniRule"/>
</dbReference>
<dbReference type="EMBL" id="LT629804">
    <property type="protein sequence ID" value="SDU79092.1"/>
    <property type="molecule type" value="Genomic_DNA"/>
</dbReference>
<dbReference type="RefSeq" id="WP_091280032.1">
    <property type="nucleotide sequence ID" value="NZ_JABAPH010000036.1"/>
</dbReference>
<evidence type="ECO:0000256" key="2">
    <source>
        <dbReference type="ARBA" id="ARBA00022723"/>
    </source>
</evidence>
<keyword evidence="1 5" id="KW-0808">Transferase</keyword>
<feature type="binding site" evidence="5">
    <location>
        <begin position="208"/>
        <end position="210"/>
    </location>
    <ligand>
        <name>substrate</name>
    </ligand>
</feature>
<dbReference type="AlphaFoldDB" id="A0A1H2LE41"/>
<dbReference type="PANTHER" id="PTHR10291">
    <property type="entry name" value="DEHYDRODOLICHYL DIPHOSPHATE SYNTHASE FAMILY MEMBER"/>
    <property type="match status" value="1"/>
</dbReference>
<feature type="binding site" evidence="5">
    <location>
        <position position="50"/>
    </location>
    <ligand>
        <name>substrate</name>
    </ligand>
</feature>
<feature type="binding site" evidence="5">
    <location>
        <position position="84"/>
    </location>
    <ligand>
        <name>substrate</name>
    </ligand>
</feature>
<comment type="subunit">
    <text evidence="5">Homodimer.</text>
</comment>
<dbReference type="EC" id="2.5.1.-" evidence="5"/>
<dbReference type="NCBIfam" id="NF011403">
    <property type="entry name" value="PRK14828.1"/>
    <property type="match status" value="1"/>
</dbReference>
<evidence type="ECO:0000256" key="3">
    <source>
        <dbReference type="ARBA" id="ARBA00022842"/>
    </source>
</evidence>
<comment type="cofactor">
    <cofactor evidence="5">
        <name>Mg(2+)</name>
        <dbReference type="ChEBI" id="CHEBI:18420"/>
    </cofactor>
    <text evidence="5">Binds 2 magnesium ions per subunit.</text>
</comment>
<feature type="binding site" evidence="5">
    <location>
        <position position="202"/>
    </location>
    <ligand>
        <name>substrate</name>
    </ligand>
</feature>
<comment type="function">
    <text evidence="5">Catalyzes the condensation of isopentenyl diphosphate (IPP) with allylic pyrophosphates generating different type of terpenoids.</text>
</comment>
<organism evidence="6 7">
    <name type="scientific">Arcanobacterium phocae</name>
    <dbReference type="NCBI Taxonomy" id="131112"/>
    <lineage>
        <taxon>Bacteria</taxon>
        <taxon>Bacillati</taxon>
        <taxon>Actinomycetota</taxon>
        <taxon>Actinomycetes</taxon>
        <taxon>Actinomycetales</taxon>
        <taxon>Actinomycetaceae</taxon>
        <taxon>Arcanobacterium</taxon>
    </lineage>
</organism>
<dbReference type="GO" id="GO:0005886">
    <property type="term" value="C:plasma membrane"/>
    <property type="evidence" value="ECO:0007669"/>
    <property type="project" value="TreeGrafter"/>
</dbReference>
<dbReference type="Pfam" id="PF01255">
    <property type="entry name" value="Prenyltransf"/>
    <property type="match status" value="1"/>
</dbReference>
<sequence length="253" mass="28719">MFANDFLYRIYERRLLREINPQQIPHHVGIILDGNRRWAKALGTPAAHGHRRGADHISEVLSWVQEAGVSIVTLWMLSTDNLQRSAAEIRELLAIIVGAVEHLAKNPSWQIRILGDLELLPQQAAHALRTAAEKSEGHTGMVVNVAIGYGGRQEITRAVQDYLREQAASGASLEDVAQSISVDAITNHIYTKGQPDPDLIIRTSGEQRMSGFMLWQTVHTELYFCETYWPDFRRIDFLRALRDFSVRERRKGK</sequence>
<feature type="active site" evidence="5">
    <location>
        <position position="33"/>
    </location>
</feature>
<comment type="similarity">
    <text evidence="4">Belongs to the UPP synthase family. Z-FPP synthase subfamily.</text>
</comment>
<evidence type="ECO:0000256" key="5">
    <source>
        <dbReference type="HAMAP-Rule" id="MF_01139"/>
    </source>
</evidence>
<evidence type="ECO:0000256" key="1">
    <source>
        <dbReference type="ARBA" id="ARBA00022679"/>
    </source>
</evidence>
<dbReference type="GO" id="GO:0033850">
    <property type="term" value="F:Z-farnesyl diphosphate synthase activity"/>
    <property type="evidence" value="ECO:0007669"/>
    <property type="project" value="TreeGrafter"/>
</dbReference>
<dbReference type="NCBIfam" id="TIGR00055">
    <property type="entry name" value="uppS"/>
    <property type="match status" value="1"/>
</dbReference>
<feature type="binding site" evidence="5">
    <location>
        <begin position="34"/>
        <end position="37"/>
    </location>
    <ligand>
        <name>substrate</name>
    </ligand>
</feature>
<dbReference type="STRING" id="131112.SAMN04489737_0736"/>
<dbReference type="CDD" id="cd00475">
    <property type="entry name" value="Cis_IPPS"/>
    <property type="match status" value="1"/>
</dbReference>
<dbReference type="GO" id="GO:0016094">
    <property type="term" value="P:polyprenol biosynthetic process"/>
    <property type="evidence" value="ECO:0007669"/>
    <property type="project" value="TreeGrafter"/>
</dbReference>